<dbReference type="EMBL" id="FNRI01000005">
    <property type="protein sequence ID" value="SEA64349.1"/>
    <property type="molecule type" value="Genomic_DNA"/>
</dbReference>
<dbReference type="InterPro" id="IPR036286">
    <property type="entry name" value="LexA/Signal_pep-like_sf"/>
</dbReference>
<accession>A0A1H4CVK5</accession>
<dbReference type="SUPFAM" id="SSF51306">
    <property type="entry name" value="LexA/Signal peptidase"/>
    <property type="match status" value="1"/>
</dbReference>
<dbReference type="CDD" id="cd06462">
    <property type="entry name" value="Peptidase_S24_S26"/>
    <property type="match status" value="1"/>
</dbReference>
<reference evidence="1 2" key="1">
    <citation type="submission" date="2016-10" db="EMBL/GenBank/DDBJ databases">
        <authorList>
            <person name="de Groot N.N."/>
        </authorList>
    </citation>
    <scope>NUCLEOTIDE SEQUENCE [LARGE SCALE GENOMIC DNA]</scope>
    <source>
        <strain evidence="1 2">DSM 25383</strain>
    </source>
</reference>
<sequence length="136" mass="15505">MSISDNTTVFGFVRDLLSEGQAVDVRVMGQSMLPFFRSGSRIRLRPVRPGDLVRGHVVLGETEAGNFVVHRIVRVGASHIVLLGDGNVAGTETIPRERIYGIVDCGRLHLLLARIWLWMRPVRRYPLWFLRRICRK</sequence>
<protein>
    <submittedName>
        <fullName evidence="1">Peptidase S24-like</fullName>
    </submittedName>
</protein>
<dbReference type="OrthoDB" id="9795228at2"/>
<dbReference type="Proteomes" id="UP000183253">
    <property type="component" value="Unassembled WGS sequence"/>
</dbReference>
<dbReference type="RefSeq" id="WP_010260163.1">
    <property type="nucleotide sequence ID" value="NZ_CAEG01000005.1"/>
</dbReference>
<proteinExistence type="predicted"/>
<dbReference type="STRING" id="1033731.SAMN05444145_10531"/>
<name>A0A1H4CVK5_9BACT</name>
<gene>
    <name evidence="1" type="ORF">SAMN05444145_10531</name>
</gene>
<evidence type="ECO:0000313" key="2">
    <source>
        <dbReference type="Proteomes" id="UP000183253"/>
    </source>
</evidence>
<dbReference type="AlphaFoldDB" id="A0A1H4CVK5"/>
<keyword evidence="2" id="KW-1185">Reference proteome</keyword>
<evidence type="ECO:0000313" key="1">
    <source>
        <dbReference type="EMBL" id="SEA64349.1"/>
    </source>
</evidence>
<organism evidence="1 2">
    <name type="scientific">Alistipes timonensis JC136</name>
    <dbReference type="NCBI Taxonomy" id="1033731"/>
    <lineage>
        <taxon>Bacteria</taxon>
        <taxon>Pseudomonadati</taxon>
        <taxon>Bacteroidota</taxon>
        <taxon>Bacteroidia</taxon>
        <taxon>Bacteroidales</taxon>
        <taxon>Rikenellaceae</taxon>
        <taxon>Alistipes</taxon>
    </lineage>
</organism>